<dbReference type="EMBL" id="JAHUTI010005319">
    <property type="protein sequence ID" value="MED6234177.1"/>
    <property type="molecule type" value="Genomic_DNA"/>
</dbReference>
<evidence type="ECO:0000313" key="2">
    <source>
        <dbReference type="EMBL" id="MED6234177.1"/>
    </source>
</evidence>
<evidence type="ECO:0000256" key="1">
    <source>
        <dbReference type="SAM" id="Phobius"/>
    </source>
</evidence>
<proteinExistence type="predicted"/>
<sequence>LTARRVPSLYVLSALLINTSLFLSVLCMWVKSALKMMREHSGQPDPAETLLRTVSEHGQLIQAHSSILRSLLDQQRQKSSLKLPDQTVAAFQRSDQFWRVDRQVSNGLVFLKKISESRGQVAGEEGRLMAGFARRMLGPQSWVTTLKASKNFSGTFKINRINLLPAQPATRTGVTADIL</sequence>
<keyword evidence="1" id="KW-0812">Transmembrane</keyword>
<comment type="caution">
    <text evidence="2">The sequence shown here is derived from an EMBL/GenBank/DDBJ whole genome shotgun (WGS) entry which is preliminary data.</text>
</comment>
<gene>
    <name evidence="2" type="ORF">ATANTOWER_023761</name>
</gene>
<feature type="non-terminal residue" evidence="2">
    <location>
        <position position="1"/>
    </location>
</feature>
<organism evidence="2 3">
    <name type="scientific">Ataeniobius toweri</name>
    <dbReference type="NCBI Taxonomy" id="208326"/>
    <lineage>
        <taxon>Eukaryota</taxon>
        <taxon>Metazoa</taxon>
        <taxon>Chordata</taxon>
        <taxon>Craniata</taxon>
        <taxon>Vertebrata</taxon>
        <taxon>Euteleostomi</taxon>
        <taxon>Actinopterygii</taxon>
        <taxon>Neopterygii</taxon>
        <taxon>Teleostei</taxon>
        <taxon>Neoteleostei</taxon>
        <taxon>Acanthomorphata</taxon>
        <taxon>Ovalentaria</taxon>
        <taxon>Atherinomorphae</taxon>
        <taxon>Cyprinodontiformes</taxon>
        <taxon>Goodeidae</taxon>
        <taxon>Ataeniobius</taxon>
    </lineage>
</organism>
<evidence type="ECO:0000313" key="3">
    <source>
        <dbReference type="Proteomes" id="UP001345963"/>
    </source>
</evidence>
<keyword evidence="1" id="KW-1133">Transmembrane helix</keyword>
<feature type="transmembrane region" description="Helical" evidence="1">
    <location>
        <begin position="6"/>
        <end position="30"/>
    </location>
</feature>
<keyword evidence="1" id="KW-0472">Membrane</keyword>
<reference evidence="2 3" key="1">
    <citation type="submission" date="2021-07" db="EMBL/GenBank/DDBJ databases">
        <authorList>
            <person name="Palmer J.M."/>
        </authorList>
    </citation>
    <scope>NUCLEOTIDE SEQUENCE [LARGE SCALE GENOMIC DNA]</scope>
    <source>
        <strain evidence="2 3">AT_MEX2019</strain>
        <tissue evidence="2">Muscle</tissue>
    </source>
</reference>
<dbReference type="Proteomes" id="UP001345963">
    <property type="component" value="Unassembled WGS sequence"/>
</dbReference>
<accession>A0ABU7A856</accession>
<keyword evidence="3" id="KW-1185">Reference proteome</keyword>
<name>A0ABU7A856_9TELE</name>
<protein>
    <submittedName>
        <fullName evidence="2">Uncharacterized protein</fullName>
    </submittedName>
</protein>